<feature type="domain" description="RING-type" evidence="6">
    <location>
        <begin position="206"/>
        <end position="251"/>
    </location>
</feature>
<proteinExistence type="predicted"/>
<evidence type="ECO:0000256" key="5">
    <source>
        <dbReference type="SAM" id="MobiDB-lite"/>
    </source>
</evidence>
<reference evidence="7 8" key="1">
    <citation type="submission" date="2024-03" db="EMBL/GenBank/DDBJ databases">
        <authorList>
            <person name="Gkanogiannis A."/>
            <person name="Becerra Lopez-Lavalle L."/>
        </authorList>
    </citation>
    <scope>NUCLEOTIDE SEQUENCE [LARGE SCALE GENOMIC DNA]</scope>
</reference>
<sequence length="303" mass="34081">MLNPRAFIHLLFPESIRSTLTGATGSGCSVTYDCFLFSAYLHTLFPGRVTATNGFLIRLQLSHLLKPLYIPHSSFFLDSSTQLLLLPPSYFSSYSAALNFVLYTLSHLSVPDSNPDPLARLIFSFANCHHLSATKSLVPLYISFTSTTVLRNHIEAADWVYGGAPESQVVRTLRMTFESLRRLKDESFDGSCLMKSCCKEEEEEKCMVCLEGFEEETNTKCSVSQLSCSHVFHFRCVSQWLSLDHRCPVCRSPMPWVHAFFPDADVDARSSFSHNSTATSYLDLDDDVDNDDDESNNFVDNPC</sequence>
<dbReference type="InterPro" id="IPR051834">
    <property type="entry name" value="RING_finger_E3_ligase"/>
</dbReference>
<dbReference type="Proteomes" id="UP001642487">
    <property type="component" value="Chromosome 11"/>
</dbReference>
<accession>A0ABP0XZF8</accession>
<dbReference type="SUPFAM" id="SSF57850">
    <property type="entry name" value="RING/U-box"/>
    <property type="match status" value="1"/>
</dbReference>
<keyword evidence="3" id="KW-0862">Zinc</keyword>
<keyword evidence="2 4" id="KW-0863">Zinc-finger</keyword>
<evidence type="ECO:0000256" key="3">
    <source>
        <dbReference type="ARBA" id="ARBA00022833"/>
    </source>
</evidence>
<keyword evidence="8" id="KW-1185">Reference proteome</keyword>
<evidence type="ECO:0000259" key="6">
    <source>
        <dbReference type="PROSITE" id="PS50089"/>
    </source>
</evidence>
<dbReference type="InterPro" id="IPR013083">
    <property type="entry name" value="Znf_RING/FYVE/PHD"/>
</dbReference>
<dbReference type="PANTHER" id="PTHR45931:SF16">
    <property type="entry name" value="RING_U-BOX SUPERFAMILY PROTEIN"/>
    <property type="match status" value="1"/>
</dbReference>
<evidence type="ECO:0000313" key="7">
    <source>
        <dbReference type="EMBL" id="CAK9313546.1"/>
    </source>
</evidence>
<dbReference type="Gene3D" id="3.30.40.10">
    <property type="entry name" value="Zinc/RING finger domain, C3HC4 (zinc finger)"/>
    <property type="match status" value="1"/>
</dbReference>
<evidence type="ECO:0000256" key="4">
    <source>
        <dbReference type="PROSITE-ProRule" id="PRU00175"/>
    </source>
</evidence>
<dbReference type="PANTHER" id="PTHR45931">
    <property type="entry name" value="SI:CH211-59O9.10"/>
    <property type="match status" value="1"/>
</dbReference>
<feature type="compositionally biased region" description="Acidic residues" evidence="5">
    <location>
        <begin position="283"/>
        <end position="295"/>
    </location>
</feature>
<dbReference type="PROSITE" id="PS50089">
    <property type="entry name" value="ZF_RING_2"/>
    <property type="match status" value="1"/>
</dbReference>
<keyword evidence="1" id="KW-0479">Metal-binding</keyword>
<dbReference type="InterPro" id="IPR001841">
    <property type="entry name" value="Znf_RING"/>
</dbReference>
<organism evidence="7 8">
    <name type="scientific">Citrullus colocynthis</name>
    <name type="common">colocynth</name>
    <dbReference type="NCBI Taxonomy" id="252529"/>
    <lineage>
        <taxon>Eukaryota</taxon>
        <taxon>Viridiplantae</taxon>
        <taxon>Streptophyta</taxon>
        <taxon>Embryophyta</taxon>
        <taxon>Tracheophyta</taxon>
        <taxon>Spermatophyta</taxon>
        <taxon>Magnoliopsida</taxon>
        <taxon>eudicotyledons</taxon>
        <taxon>Gunneridae</taxon>
        <taxon>Pentapetalae</taxon>
        <taxon>rosids</taxon>
        <taxon>fabids</taxon>
        <taxon>Cucurbitales</taxon>
        <taxon>Cucurbitaceae</taxon>
        <taxon>Benincaseae</taxon>
        <taxon>Citrullus</taxon>
    </lineage>
</organism>
<evidence type="ECO:0000256" key="2">
    <source>
        <dbReference type="ARBA" id="ARBA00022771"/>
    </source>
</evidence>
<evidence type="ECO:0000313" key="8">
    <source>
        <dbReference type="Proteomes" id="UP001642487"/>
    </source>
</evidence>
<evidence type="ECO:0000256" key="1">
    <source>
        <dbReference type="ARBA" id="ARBA00022723"/>
    </source>
</evidence>
<dbReference type="EMBL" id="OZ021745">
    <property type="protein sequence ID" value="CAK9313546.1"/>
    <property type="molecule type" value="Genomic_DNA"/>
</dbReference>
<name>A0ABP0XZF8_9ROSI</name>
<gene>
    <name evidence="7" type="ORF">CITCOLO1_LOCUS5270</name>
</gene>
<dbReference type="SMART" id="SM00184">
    <property type="entry name" value="RING"/>
    <property type="match status" value="1"/>
</dbReference>
<dbReference type="PROSITE" id="PS51257">
    <property type="entry name" value="PROKAR_LIPOPROTEIN"/>
    <property type="match status" value="1"/>
</dbReference>
<feature type="region of interest" description="Disordered" evidence="5">
    <location>
        <begin position="283"/>
        <end position="303"/>
    </location>
</feature>
<protein>
    <recommendedName>
        <fullName evidence="6">RING-type domain-containing protein</fullName>
    </recommendedName>
</protein>
<dbReference type="Pfam" id="PF13639">
    <property type="entry name" value="zf-RING_2"/>
    <property type="match status" value="1"/>
</dbReference>